<evidence type="ECO:0000313" key="3">
    <source>
        <dbReference type="EMBL" id="SKB98828.1"/>
    </source>
</evidence>
<dbReference type="OrthoDB" id="753334at2"/>
<keyword evidence="4" id="KW-1185">Reference proteome</keyword>
<dbReference type="RefSeq" id="WP_079644983.1">
    <property type="nucleotide sequence ID" value="NZ_FUZF01000018.1"/>
</dbReference>
<feature type="domain" description="Outer membrane protein beta-barrel" evidence="2">
    <location>
        <begin position="19"/>
        <end position="177"/>
    </location>
</feature>
<dbReference type="EMBL" id="FUZF01000018">
    <property type="protein sequence ID" value="SKB98828.1"/>
    <property type="molecule type" value="Genomic_DNA"/>
</dbReference>
<evidence type="ECO:0000259" key="2">
    <source>
        <dbReference type="Pfam" id="PF13568"/>
    </source>
</evidence>
<accession>A0A1T5FRN0</accession>
<dbReference type="STRING" id="1513896.SAMN05660841_03457"/>
<dbReference type="AlphaFoldDB" id="A0A1T5FRN0"/>
<dbReference type="InterPro" id="IPR025665">
    <property type="entry name" value="Beta-barrel_OMP_2"/>
</dbReference>
<dbReference type="Pfam" id="PF13568">
    <property type="entry name" value="OMP_b-brl_2"/>
    <property type="match status" value="1"/>
</dbReference>
<feature type="chain" id="PRO_5013001788" evidence="1">
    <location>
        <begin position="21"/>
        <end position="200"/>
    </location>
</feature>
<gene>
    <name evidence="3" type="ORF">SAMN05660841_03457</name>
</gene>
<evidence type="ECO:0000256" key="1">
    <source>
        <dbReference type="SAM" id="SignalP"/>
    </source>
</evidence>
<proteinExistence type="predicted"/>
<dbReference type="SUPFAM" id="SSF56925">
    <property type="entry name" value="OMPA-like"/>
    <property type="match status" value="1"/>
</dbReference>
<protein>
    <submittedName>
        <fullName evidence="3">Opacity protein</fullName>
    </submittedName>
</protein>
<sequence length="200" mass="21963">MKKFLPSLLLLFSGATVVQAQVLPSFEIGLKGALNYSKLKEESFFNSENKAGYQAGLYSRIGVLGFHVQPEIYITGKNTKFTTTEAQEVTTGELKFTSIDIPVLLGKRFGLGPIGARIQTGPVFSFITNDNGDNKIKEALNFSEYKKSSTAWAFGAGVDISSLRVDLRYELGLNDIAKGSSEAQKINMWSIGLGYRLFKI</sequence>
<keyword evidence="1" id="KW-0732">Signal</keyword>
<organism evidence="3 4">
    <name type="scientific">Sphingobacterium nematocida</name>
    <dbReference type="NCBI Taxonomy" id="1513896"/>
    <lineage>
        <taxon>Bacteria</taxon>
        <taxon>Pseudomonadati</taxon>
        <taxon>Bacteroidota</taxon>
        <taxon>Sphingobacteriia</taxon>
        <taxon>Sphingobacteriales</taxon>
        <taxon>Sphingobacteriaceae</taxon>
        <taxon>Sphingobacterium</taxon>
    </lineage>
</organism>
<dbReference type="InterPro" id="IPR011250">
    <property type="entry name" value="OMP/PagP_B-barrel"/>
</dbReference>
<dbReference type="Proteomes" id="UP000190150">
    <property type="component" value="Unassembled WGS sequence"/>
</dbReference>
<evidence type="ECO:0000313" key="4">
    <source>
        <dbReference type="Proteomes" id="UP000190150"/>
    </source>
</evidence>
<name>A0A1T5FRN0_9SPHI</name>
<feature type="signal peptide" evidence="1">
    <location>
        <begin position="1"/>
        <end position="20"/>
    </location>
</feature>
<reference evidence="4" key="1">
    <citation type="submission" date="2017-02" db="EMBL/GenBank/DDBJ databases">
        <authorList>
            <person name="Varghese N."/>
            <person name="Submissions S."/>
        </authorList>
    </citation>
    <scope>NUCLEOTIDE SEQUENCE [LARGE SCALE GENOMIC DNA]</scope>
    <source>
        <strain evidence="4">DSM 24091</strain>
    </source>
</reference>